<protein>
    <submittedName>
        <fullName evidence="4">Vitamin B12 ABC transporter substrate-binding protein BtuF</fullName>
    </submittedName>
</protein>
<feature type="chain" id="PRO_5047480782" evidence="2">
    <location>
        <begin position="18"/>
        <end position="289"/>
    </location>
</feature>
<dbReference type="Proteomes" id="UP001500074">
    <property type="component" value="Unassembled WGS sequence"/>
</dbReference>
<dbReference type="Pfam" id="PF01497">
    <property type="entry name" value="Peripla_BP_2"/>
    <property type="match status" value="1"/>
</dbReference>
<dbReference type="Gene3D" id="3.40.50.1980">
    <property type="entry name" value="Nitrogenase molybdenum iron protein domain"/>
    <property type="match status" value="2"/>
</dbReference>
<dbReference type="CDD" id="cd01144">
    <property type="entry name" value="BtuF"/>
    <property type="match status" value="1"/>
</dbReference>
<feature type="domain" description="Fe/B12 periplasmic-binding" evidence="3">
    <location>
        <begin position="37"/>
        <end position="282"/>
    </location>
</feature>
<accession>A0ABP9QYT7</accession>
<keyword evidence="5" id="KW-1185">Reference proteome</keyword>
<organism evidence="4 5">
    <name type="scientific">Modicisalibacter zincidurans</name>
    <dbReference type="NCBI Taxonomy" id="1178777"/>
    <lineage>
        <taxon>Bacteria</taxon>
        <taxon>Pseudomonadati</taxon>
        <taxon>Pseudomonadota</taxon>
        <taxon>Gammaproteobacteria</taxon>
        <taxon>Oceanospirillales</taxon>
        <taxon>Halomonadaceae</taxon>
        <taxon>Modicisalibacter</taxon>
    </lineage>
</organism>
<dbReference type="NCBIfam" id="NF038402">
    <property type="entry name" value="TroA_like"/>
    <property type="match status" value="1"/>
</dbReference>
<reference evidence="5" key="1">
    <citation type="journal article" date="2019" name="Int. J. Syst. Evol. Microbiol.">
        <title>The Global Catalogue of Microorganisms (GCM) 10K type strain sequencing project: providing services to taxonomists for standard genome sequencing and annotation.</title>
        <authorList>
            <consortium name="The Broad Institute Genomics Platform"/>
            <consortium name="The Broad Institute Genome Sequencing Center for Infectious Disease"/>
            <person name="Wu L."/>
            <person name="Ma J."/>
        </authorList>
    </citation>
    <scope>NUCLEOTIDE SEQUENCE [LARGE SCALE GENOMIC DNA]</scope>
    <source>
        <strain evidence="5">JCM 18472</strain>
    </source>
</reference>
<proteinExistence type="predicted"/>
<sequence>MAGIVALSLGLAVEAPAAVTAVDDNGDRVSLDRPATRIVALAPHAVEMLYKVGAGDALVGAIDGSDYPAAALRLPRVGNYRGIPLEAVLAREPDLVVAWASGTPRALIERLRELGIAVYASEPRALSDVAENLRDLGRLAGRGQRGQYQSAVYLARLAALKQTFDEPPRVFYQLGASPLTTLAGGHIVSQVIRACGGVPLFAEQPVLVPQIGREALIAARPTVILSAARDDDWQAAWQRWSLVPAVANGQLYTLEPDWISRPGPRLLDAMAQACAALRRSADEGATPAQ</sequence>
<comment type="caution">
    <text evidence="4">The sequence shown here is derived from an EMBL/GenBank/DDBJ whole genome shotgun (WGS) entry which is preliminary data.</text>
</comment>
<evidence type="ECO:0000259" key="3">
    <source>
        <dbReference type="PROSITE" id="PS50983"/>
    </source>
</evidence>
<dbReference type="InterPro" id="IPR002491">
    <property type="entry name" value="ABC_transptr_periplasmic_BD"/>
</dbReference>
<keyword evidence="1 2" id="KW-0732">Signal</keyword>
<dbReference type="InterPro" id="IPR050902">
    <property type="entry name" value="ABC_Transporter_SBP"/>
</dbReference>
<evidence type="ECO:0000313" key="5">
    <source>
        <dbReference type="Proteomes" id="UP001500074"/>
    </source>
</evidence>
<feature type="signal peptide" evidence="2">
    <location>
        <begin position="1"/>
        <end position="17"/>
    </location>
</feature>
<evidence type="ECO:0000256" key="2">
    <source>
        <dbReference type="SAM" id="SignalP"/>
    </source>
</evidence>
<dbReference type="InterPro" id="IPR054828">
    <property type="entry name" value="Vit_B12_bind_prot"/>
</dbReference>
<name>A0ABP9QYT7_9GAMM</name>
<dbReference type="SUPFAM" id="SSF53807">
    <property type="entry name" value="Helical backbone' metal receptor"/>
    <property type="match status" value="1"/>
</dbReference>
<evidence type="ECO:0000313" key="4">
    <source>
        <dbReference type="EMBL" id="GAA5169499.1"/>
    </source>
</evidence>
<evidence type="ECO:0000256" key="1">
    <source>
        <dbReference type="ARBA" id="ARBA00022729"/>
    </source>
</evidence>
<dbReference type="PANTHER" id="PTHR30535:SF34">
    <property type="entry name" value="MOLYBDATE-BINDING PROTEIN MOLA"/>
    <property type="match status" value="1"/>
</dbReference>
<dbReference type="PROSITE" id="PS50983">
    <property type="entry name" value="FE_B12_PBP"/>
    <property type="match status" value="1"/>
</dbReference>
<gene>
    <name evidence="4" type="primary">btuF</name>
    <name evidence="4" type="ORF">GCM10023342_01590</name>
</gene>
<dbReference type="EMBL" id="BAABKI010000002">
    <property type="protein sequence ID" value="GAA5169499.1"/>
    <property type="molecule type" value="Genomic_DNA"/>
</dbReference>
<dbReference type="PANTHER" id="PTHR30535">
    <property type="entry name" value="VITAMIN B12-BINDING PROTEIN"/>
    <property type="match status" value="1"/>
</dbReference>